<proteinExistence type="predicted"/>
<evidence type="ECO:0000313" key="1">
    <source>
        <dbReference type="EMBL" id="GGG66798.1"/>
    </source>
</evidence>
<evidence type="ECO:0000313" key="2">
    <source>
        <dbReference type="Proteomes" id="UP000600247"/>
    </source>
</evidence>
<organism evidence="1 2">
    <name type="scientific">Paenibacillus radicis</name>
    <name type="common">ex Gao et al. 2016</name>
    <dbReference type="NCBI Taxonomy" id="1737354"/>
    <lineage>
        <taxon>Bacteria</taxon>
        <taxon>Bacillati</taxon>
        <taxon>Bacillota</taxon>
        <taxon>Bacilli</taxon>
        <taxon>Bacillales</taxon>
        <taxon>Paenibacillaceae</taxon>
        <taxon>Paenibacillus</taxon>
    </lineage>
</organism>
<accession>A0A917H3I8</accession>
<keyword evidence="2" id="KW-1185">Reference proteome</keyword>
<comment type="caution">
    <text evidence="1">The sequence shown here is derived from an EMBL/GenBank/DDBJ whole genome shotgun (WGS) entry which is preliminary data.</text>
</comment>
<sequence length="76" mass="8626">MDEALRWLLALVRDSEPPSQYSEGTFAKEVQRDRRLCCSELNFAIREPRFMSSEARFAIVPVEGGLTLSSEVSFAK</sequence>
<protein>
    <submittedName>
        <fullName evidence="1">Uncharacterized protein</fullName>
    </submittedName>
</protein>
<reference evidence="1 2" key="1">
    <citation type="journal article" date="2014" name="Int. J. Syst. Evol. Microbiol.">
        <title>Complete genome sequence of Corynebacterium casei LMG S-19264T (=DSM 44701T), isolated from a smear-ripened cheese.</title>
        <authorList>
            <consortium name="US DOE Joint Genome Institute (JGI-PGF)"/>
            <person name="Walter F."/>
            <person name="Albersmeier A."/>
            <person name="Kalinowski J."/>
            <person name="Ruckert C."/>
        </authorList>
    </citation>
    <scope>NUCLEOTIDE SEQUENCE [LARGE SCALE GENOMIC DNA]</scope>
    <source>
        <strain evidence="1 2">CGMCC 1.15286</strain>
    </source>
</reference>
<dbReference type="AlphaFoldDB" id="A0A917H3I8"/>
<name>A0A917H3I8_9BACL</name>
<dbReference type="Proteomes" id="UP000600247">
    <property type="component" value="Unassembled WGS sequence"/>
</dbReference>
<dbReference type="EMBL" id="BMHY01000003">
    <property type="protein sequence ID" value="GGG66798.1"/>
    <property type="molecule type" value="Genomic_DNA"/>
</dbReference>
<gene>
    <name evidence="1" type="ORF">GCM10010918_21620</name>
</gene>